<dbReference type="STRING" id="748909.SAMN05192575_11331"/>
<feature type="signal peptide" evidence="1">
    <location>
        <begin position="1"/>
        <end position="26"/>
    </location>
</feature>
<reference evidence="2" key="1">
    <citation type="submission" date="2016-10" db="EMBL/GenBank/DDBJ databases">
        <authorList>
            <person name="de Groot N.N."/>
        </authorList>
    </citation>
    <scope>NUCLEOTIDE SEQUENCE [LARGE SCALE GENOMIC DNA]</scope>
    <source>
        <strain evidence="2">CGMCC 1.10697</strain>
    </source>
</reference>
<protein>
    <recommendedName>
        <fullName evidence="4">ScyD/ScyE family protein</fullName>
    </recommendedName>
</protein>
<evidence type="ECO:0000256" key="1">
    <source>
        <dbReference type="SAM" id="SignalP"/>
    </source>
</evidence>
<dbReference type="AlphaFoldDB" id="A0A1I1B2X0"/>
<dbReference type="Proteomes" id="UP000199113">
    <property type="component" value="Unassembled WGS sequence"/>
</dbReference>
<proteinExistence type="predicted"/>
<keyword evidence="1" id="KW-0732">Signal</keyword>
<dbReference type="SUPFAM" id="SSF63829">
    <property type="entry name" value="Calcium-dependent phosphotriesterase"/>
    <property type="match status" value="1"/>
</dbReference>
<evidence type="ECO:0000313" key="2">
    <source>
        <dbReference type="EMBL" id="SFB44705.1"/>
    </source>
</evidence>
<evidence type="ECO:0000313" key="3">
    <source>
        <dbReference type="Proteomes" id="UP000199113"/>
    </source>
</evidence>
<sequence>MTRRGFTALATTMAIAFVLPGLHVQAQAPARTAPAVTVLNDAALSGYGSGSAIGPDGAVYVTNGIKGTLIRIDPTTGAAKVVGRGLPPRFIDIGAAMDVAFLGDRAYVLVSVAGASVGGPDDVMGIYRLKGNGRFAVFADLGTWSTNHPPKDPDWFVSQGVHYSMQVWRQGFLVTDAHLARVIRVGPTGRIRELVGFGSTDRVPLGLEVAGGKVYLSTAGPIPHVPSTSKVNWVRPDGSVKVIGRWGRDYAGNRGLVLDVEHDQGQLYGLLQGYWNLEPTDANEGFPAKPRTGEIVVVQPDGTFRTVVGRLDRPTSLELVDGVAYVVTFSGAVMRIEGY</sequence>
<organism evidence="2 3">
    <name type="scientific">Nocardioides alpinus</name>
    <dbReference type="NCBI Taxonomy" id="748909"/>
    <lineage>
        <taxon>Bacteria</taxon>
        <taxon>Bacillati</taxon>
        <taxon>Actinomycetota</taxon>
        <taxon>Actinomycetes</taxon>
        <taxon>Propionibacteriales</taxon>
        <taxon>Nocardioidaceae</taxon>
        <taxon>Nocardioides</taxon>
    </lineage>
</organism>
<name>A0A1I1B2X0_9ACTN</name>
<gene>
    <name evidence="2" type="ORF">SAMN05192575_11331</name>
</gene>
<feature type="chain" id="PRO_5011594653" description="ScyD/ScyE family protein" evidence="1">
    <location>
        <begin position="27"/>
        <end position="339"/>
    </location>
</feature>
<dbReference type="RefSeq" id="WP_139227809.1">
    <property type="nucleotide sequence ID" value="NZ_FOKC01000013.1"/>
</dbReference>
<evidence type="ECO:0008006" key="4">
    <source>
        <dbReference type="Google" id="ProtNLM"/>
    </source>
</evidence>
<accession>A0A1I1B2X0</accession>
<dbReference type="EMBL" id="FOKC01000013">
    <property type="protein sequence ID" value="SFB44705.1"/>
    <property type="molecule type" value="Genomic_DNA"/>
</dbReference>
<dbReference type="OrthoDB" id="657282at2"/>